<accession>A0A0R2B749</accession>
<evidence type="ECO:0000313" key="5">
    <source>
        <dbReference type="Proteomes" id="UP000051672"/>
    </source>
</evidence>
<keyword evidence="5" id="KW-1185">Reference proteome</keyword>
<sequence length="196" mass="22136">MRPQDDEKRQRILDSTSEIIMSQGVAAVSLSKIAKAAGIASGTLYTYFADKDDMLRSLYLDRKQRLAKAITTIDVEGNPKQELSRFLDLVYAYGQEHLDDLLLIREFGQTAILRQLAIPQSEAMRGFESLEVFVNHGIAQHAFFATDYQALLNYAYAPVVEYLIDLQNGAYTSADVPFEQIKQLSLRAILLEEDHD</sequence>
<feature type="domain" description="HTH tetR-type" evidence="3">
    <location>
        <begin position="6"/>
        <end position="66"/>
    </location>
</feature>
<dbReference type="EMBL" id="AYZQ01000002">
    <property type="protein sequence ID" value="KRM72121.1"/>
    <property type="molecule type" value="Genomic_DNA"/>
</dbReference>
<dbReference type="InterPro" id="IPR001647">
    <property type="entry name" value="HTH_TetR"/>
</dbReference>
<organism evidence="4 5">
    <name type="scientific">Lacticaseibacillus brantae DSM 23927</name>
    <dbReference type="NCBI Taxonomy" id="1423727"/>
    <lineage>
        <taxon>Bacteria</taxon>
        <taxon>Bacillati</taxon>
        <taxon>Bacillota</taxon>
        <taxon>Bacilli</taxon>
        <taxon>Lactobacillales</taxon>
        <taxon>Lactobacillaceae</taxon>
        <taxon>Lacticaseibacillus</taxon>
    </lineage>
</organism>
<evidence type="ECO:0000313" key="4">
    <source>
        <dbReference type="EMBL" id="KRM72121.1"/>
    </source>
</evidence>
<keyword evidence="1 2" id="KW-0238">DNA-binding</keyword>
<dbReference type="GO" id="GO:0003677">
    <property type="term" value="F:DNA binding"/>
    <property type="evidence" value="ECO:0007669"/>
    <property type="project" value="UniProtKB-UniRule"/>
</dbReference>
<dbReference type="Pfam" id="PF00440">
    <property type="entry name" value="TetR_N"/>
    <property type="match status" value="1"/>
</dbReference>
<reference evidence="4 5" key="1">
    <citation type="journal article" date="2015" name="Genome Announc.">
        <title>Expanding the biotechnology potential of lactobacilli through comparative genomics of 213 strains and associated genera.</title>
        <authorList>
            <person name="Sun Z."/>
            <person name="Harris H.M."/>
            <person name="McCann A."/>
            <person name="Guo C."/>
            <person name="Argimon S."/>
            <person name="Zhang W."/>
            <person name="Yang X."/>
            <person name="Jeffery I.B."/>
            <person name="Cooney J.C."/>
            <person name="Kagawa T.F."/>
            <person name="Liu W."/>
            <person name="Song Y."/>
            <person name="Salvetti E."/>
            <person name="Wrobel A."/>
            <person name="Rasinkangas P."/>
            <person name="Parkhill J."/>
            <person name="Rea M.C."/>
            <person name="O'Sullivan O."/>
            <person name="Ritari J."/>
            <person name="Douillard F.P."/>
            <person name="Paul Ross R."/>
            <person name="Yang R."/>
            <person name="Briner A.E."/>
            <person name="Felis G.E."/>
            <person name="de Vos W.M."/>
            <person name="Barrangou R."/>
            <person name="Klaenhammer T.R."/>
            <person name="Caufield P.W."/>
            <person name="Cui Y."/>
            <person name="Zhang H."/>
            <person name="O'Toole P.W."/>
        </authorList>
    </citation>
    <scope>NUCLEOTIDE SEQUENCE [LARGE SCALE GENOMIC DNA]</scope>
    <source>
        <strain evidence="4 5">DSM 23927</strain>
    </source>
</reference>
<dbReference type="InterPro" id="IPR009057">
    <property type="entry name" value="Homeodomain-like_sf"/>
</dbReference>
<evidence type="ECO:0000256" key="1">
    <source>
        <dbReference type="ARBA" id="ARBA00023125"/>
    </source>
</evidence>
<dbReference type="PROSITE" id="PS50977">
    <property type="entry name" value="HTH_TETR_2"/>
    <property type="match status" value="1"/>
</dbReference>
<dbReference type="PROSITE" id="PS01081">
    <property type="entry name" value="HTH_TETR_1"/>
    <property type="match status" value="1"/>
</dbReference>
<evidence type="ECO:0000256" key="2">
    <source>
        <dbReference type="PROSITE-ProRule" id="PRU00335"/>
    </source>
</evidence>
<dbReference type="OrthoDB" id="9809994at2"/>
<evidence type="ECO:0000259" key="3">
    <source>
        <dbReference type="PROSITE" id="PS50977"/>
    </source>
</evidence>
<feature type="DNA-binding region" description="H-T-H motif" evidence="2">
    <location>
        <begin position="29"/>
        <end position="48"/>
    </location>
</feature>
<dbReference type="PATRIC" id="fig|1423727.3.peg.1119"/>
<dbReference type="Proteomes" id="UP000051672">
    <property type="component" value="Unassembled WGS sequence"/>
</dbReference>
<comment type="caution">
    <text evidence="4">The sequence shown here is derived from an EMBL/GenBank/DDBJ whole genome shotgun (WGS) entry which is preliminary data.</text>
</comment>
<dbReference type="STRING" id="1423727.FC34_GL001105"/>
<dbReference type="AlphaFoldDB" id="A0A0R2B749"/>
<dbReference type="PANTHER" id="PTHR43479">
    <property type="entry name" value="ACREF/ENVCD OPERON REPRESSOR-RELATED"/>
    <property type="match status" value="1"/>
</dbReference>
<dbReference type="RefSeq" id="WP_057894390.1">
    <property type="nucleotide sequence ID" value="NZ_AYZQ01000002.1"/>
</dbReference>
<name>A0A0R2B749_9LACO</name>
<dbReference type="InterPro" id="IPR050624">
    <property type="entry name" value="HTH-type_Tx_Regulator"/>
</dbReference>
<protein>
    <submittedName>
        <fullName evidence="4">Transcriptional regulator, TetR family</fullName>
    </submittedName>
</protein>
<dbReference type="PRINTS" id="PR00455">
    <property type="entry name" value="HTHTETR"/>
</dbReference>
<proteinExistence type="predicted"/>
<dbReference type="PANTHER" id="PTHR43479:SF11">
    <property type="entry name" value="ACREF_ENVCD OPERON REPRESSOR-RELATED"/>
    <property type="match status" value="1"/>
</dbReference>
<dbReference type="Gene3D" id="1.10.357.10">
    <property type="entry name" value="Tetracycline Repressor, domain 2"/>
    <property type="match status" value="1"/>
</dbReference>
<dbReference type="InterPro" id="IPR023772">
    <property type="entry name" value="DNA-bd_HTH_TetR-type_CS"/>
</dbReference>
<gene>
    <name evidence="4" type="ORF">FC34_GL001105</name>
</gene>
<dbReference type="SUPFAM" id="SSF46689">
    <property type="entry name" value="Homeodomain-like"/>
    <property type="match status" value="1"/>
</dbReference>